<dbReference type="GO" id="GO:0005737">
    <property type="term" value="C:cytoplasm"/>
    <property type="evidence" value="ECO:0007669"/>
    <property type="project" value="UniProtKB-SubCell"/>
</dbReference>
<dbReference type="CDD" id="cd22354">
    <property type="entry name" value="RecU-like"/>
    <property type="match status" value="1"/>
</dbReference>
<keyword evidence="3 13" id="KW-0540">Nuclease</keyword>
<keyword evidence="8 13" id="KW-0460">Magnesium</keyword>
<evidence type="ECO:0000256" key="8">
    <source>
        <dbReference type="ARBA" id="ARBA00022842"/>
    </source>
</evidence>
<name>A0A1G8II03_9BACI</name>
<keyword evidence="4 13" id="KW-0479">Metal-binding</keyword>
<reference evidence="14 15" key="1">
    <citation type="submission" date="2016-10" db="EMBL/GenBank/DDBJ databases">
        <authorList>
            <person name="de Groot N.N."/>
        </authorList>
    </citation>
    <scope>NUCLEOTIDE SEQUENCE [LARGE SCALE GENOMIC DNA]</scope>
    <source>
        <strain evidence="14 15">DSM 21632</strain>
    </source>
</reference>
<evidence type="ECO:0000256" key="12">
    <source>
        <dbReference type="ARBA" id="ARBA00029523"/>
    </source>
</evidence>
<keyword evidence="2 13" id="KW-0963">Cytoplasm</keyword>
<dbReference type="InterPro" id="IPR011335">
    <property type="entry name" value="Restrct_endonuc-II-like"/>
</dbReference>
<evidence type="ECO:0000256" key="11">
    <source>
        <dbReference type="ARBA" id="ARBA00023447"/>
    </source>
</evidence>
<evidence type="ECO:0000256" key="1">
    <source>
        <dbReference type="ARBA" id="ARBA00004496"/>
    </source>
</evidence>
<gene>
    <name evidence="13" type="primary">recU</name>
    <name evidence="14" type="ORF">SAMN05192534_12430</name>
</gene>
<comment type="catalytic activity">
    <reaction evidence="13">
        <text>Endonucleolytic cleavage at a junction such as a reciprocal single-stranded crossover between two homologous DNA duplexes (Holliday junction).</text>
        <dbReference type="EC" id="3.1.21.10"/>
    </reaction>
</comment>
<dbReference type="STRING" id="568899.SAMN05192534_12430"/>
<comment type="cofactor">
    <cofactor evidence="13">
        <name>Mg(2+)</name>
        <dbReference type="ChEBI" id="CHEBI:18420"/>
    </cofactor>
    <text evidence="13">Binds 1 Mg(2+) ion per subunit.</text>
</comment>
<dbReference type="SUPFAM" id="SSF52980">
    <property type="entry name" value="Restriction endonuclease-like"/>
    <property type="match status" value="1"/>
</dbReference>
<dbReference type="GO" id="GO:0006310">
    <property type="term" value="P:DNA recombination"/>
    <property type="evidence" value="ECO:0007669"/>
    <property type="project" value="UniProtKB-UniRule"/>
</dbReference>
<dbReference type="InterPro" id="IPR011856">
    <property type="entry name" value="tRNA_endonuc-like_dom_sf"/>
</dbReference>
<dbReference type="OrthoDB" id="9783592at2"/>
<keyword evidence="10 13" id="KW-0234">DNA repair</keyword>
<feature type="binding site" evidence="13">
    <location>
        <position position="73"/>
    </location>
    <ligand>
        <name>Mg(2+)</name>
        <dbReference type="ChEBI" id="CHEBI:18420"/>
    </ligand>
</feature>
<feature type="binding site" evidence="13">
    <location>
        <position position="58"/>
    </location>
    <ligand>
        <name>Mg(2+)</name>
        <dbReference type="ChEBI" id="CHEBI:18420"/>
    </ligand>
</feature>
<keyword evidence="7 13" id="KW-0378">Hydrolase</keyword>
<dbReference type="GO" id="GO:0000287">
    <property type="term" value="F:magnesium ion binding"/>
    <property type="evidence" value="ECO:0007669"/>
    <property type="project" value="UniProtKB-UniRule"/>
</dbReference>
<organism evidence="14 15">
    <name type="scientific">Alteribacillus persepolensis</name>
    <dbReference type="NCBI Taxonomy" id="568899"/>
    <lineage>
        <taxon>Bacteria</taxon>
        <taxon>Bacillati</taxon>
        <taxon>Bacillota</taxon>
        <taxon>Bacilli</taxon>
        <taxon>Bacillales</taxon>
        <taxon>Bacillaceae</taxon>
        <taxon>Alteribacillus</taxon>
    </lineage>
</organism>
<dbReference type="GO" id="GO:0007059">
    <property type="term" value="P:chromosome segregation"/>
    <property type="evidence" value="ECO:0007669"/>
    <property type="project" value="UniProtKB-UniRule"/>
</dbReference>
<evidence type="ECO:0000256" key="9">
    <source>
        <dbReference type="ARBA" id="ARBA00023172"/>
    </source>
</evidence>
<evidence type="ECO:0000256" key="5">
    <source>
        <dbReference type="ARBA" id="ARBA00022759"/>
    </source>
</evidence>
<comment type="subcellular location">
    <subcellularLocation>
        <location evidence="1 13">Cytoplasm</location>
    </subcellularLocation>
</comment>
<feature type="binding site" evidence="13">
    <location>
        <position position="60"/>
    </location>
    <ligand>
        <name>Mg(2+)</name>
        <dbReference type="ChEBI" id="CHEBI:18420"/>
    </ligand>
</feature>
<keyword evidence="6 13" id="KW-0227">DNA damage</keyword>
<dbReference type="RefSeq" id="WP_091275749.1">
    <property type="nucleotide sequence ID" value="NZ_FNDK01000024.1"/>
</dbReference>
<accession>A0A1G8II03</accession>
<evidence type="ECO:0000256" key="10">
    <source>
        <dbReference type="ARBA" id="ARBA00023204"/>
    </source>
</evidence>
<protein>
    <recommendedName>
        <fullName evidence="12 13">Holliday junction resolvase RecU</fullName>
        <ecNumber evidence="13">3.1.21.10</ecNumber>
    </recommendedName>
    <alternativeName>
        <fullName evidence="13">Recombination protein U homolog</fullName>
    </alternativeName>
</protein>
<evidence type="ECO:0000256" key="7">
    <source>
        <dbReference type="ARBA" id="ARBA00022801"/>
    </source>
</evidence>
<dbReference type="EC" id="3.1.21.10" evidence="13"/>
<feature type="binding site" evidence="13">
    <location>
        <position position="91"/>
    </location>
    <ligand>
        <name>Mg(2+)</name>
        <dbReference type="ChEBI" id="CHEBI:18420"/>
    </ligand>
</feature>
<keyword evidence="5 13" id="KW-0255">Endonuclease</keyword>
<proteinExistence type="inferred from homology"/>
<sequence length="175" mass="19797">MKVHQGNRGKGFEEVLNTANFQYKNRGIALINKRPTPIKVLKTKGVHILKAVWESKSTVDYDGIWKGRSIQFEAKTTNKKRFDLDMLTPGQISFLDQAEKQGAISFVLVEIRPIQSVFLIPNNMVQKYTRNAQKGGRKSIPLDELEVYADVVQQNRGIVLDYLAVVDKHIKALSG</sequence>
<dbReference type="GO" id="GO:0003676">
    <property type="term" value="F:nucleic acid binding"/>
    <property type="evidence" value="ECO:0007669"/>
    <property type="project" value="InterPro"/>
</dbReference>
<dbReference type="InterPro" id="IPR004612">
    <property type="entry name" value="Resolv_RecU"/>
</dbReference>
<comment type="similarity">
    <text evidence="11 13">Belongs to the RecU family.</text>
</comment>
<evidence type="ECO:0000313" key="15">
    <source>
        <dbReference type="Proteomes" id="UP000199163"/>
    </source>
</evidence>
<evidence type="ECO:0000256" key="4">
    <source>
        <dbReference type="ARBA" id="ARBA00022723"/>
    </source>
</evidence>
<evidence type="ECO:0000313" key="14">
    <source>
        <dbReference type="EMBL" id="SDI18534.1"/>
    </source>
</evidence>
<dbReference type="EMBL" id="FNDK01000024">
    <property type="protein sequence ID" value="SDI18534.1"/>
    <property type="molecule type" value="Genomic_DNA"/>
</dbReference>
<evidence type="ECO:0000256" key="2">
    <source>
        <dbReference type="ARBA" id="ARBA00022490"/>
    </source>
</evidence>
<dbReference type="Gene3D" id="3.40.1350.10">
    <property type="match status" value="1"/>
</dbReference>
<evidence type="ECO:0000256" key="3">
    <source>
        <dbReference type="ARBA" id="ARBA00022722"/>
    </source>
</evidence>
<dbReference type="GO" id="GO:0008821">
    <property type="term" value="F:crossover junction DNA endonuclease activity"/>
    <property type="evidence" value="ECO:0007669"/>
    <property type="project" value="UniProtKB-EC"/>
</dbReference>
<feature type="site" description="Transition state stabilizer" evidence="13">
    <location>
        <position position="75"/>
    </location>
</feature>
<comment type="function">
    <text evidence="13">Endonuclease that resolves Holliday junction intermediates in genetic recombination. Cleaves mobile four-strand junctions by introducing symmetrical nicks in paired strands. Promotes annealing of linear ssDNA with homologous dsDNA. Required for DNA repair, homologous recombination and chromosome segregation.</text>
</comment>
<evidence type="ECO:0000256" key="6">
    <source>
        <dbReference type="ARBA" id="ARBA00022763"/>
    </source>
</evidence>
<dbReference type="GO" id="GO:0006281">
    <property type="term" value="P:DNA repair"/>
    <property type="evidence" value="ECO:0007669"/>
    <property type="project" value="UniProtKB-UniRule"/>
</dbReference>
<dbReference type="HAMAP" id="MF_00130">
    <property type="entry name" value="RecU"/>
    <property type="match status" value="1"/>
</dbReference>
<dbReference type="AlphaFoldDB" id="A0A1G8II03"/>
<dbReference type="PIRSF" id="PIRSF037785">
    <property type="entry name" value="RecU"/>
    <property type="match status" value="1"/>
</dbReference>
<dbReference type="Proteomes" id="UP000199163">
    <property type="component" value="Unassembled WGS sequence"/>
</dbReference>
<evidence type="ECO:0000256" key="13">
    <source>
        <dbReference type="HAMAP-Rule" id="MF_00130"/>
    </source>
</evidence>
<dbReference type="Pfam" id="PF03838">
    <property type="entry name" value="RecU"/>
    <property type="match status" value="1"/>
</dbReference>
<keyword evidence="15" id="KW-1185">Reference proteome</keyword>
<keyword evidence="9 13" id="KW-0233">DNA recombination</keyword>